<keyword evidence="2" id="KW-1185">Reference proteome</keyword>
<reference evidence="1 2" key="1">
    <citation type="journal article" date="2017" name="Syst. Appl. Microbiol.">
        <title>Pseudomonas caspiana sp. nov., a citrus pathogen in the Pseudomonas syringae phylogenetic group.</title>
        <authorList>
            <person name="Busquets A."/>
            <person name="Gomila M."/>
            <person name="Beiki F."/>
            <person name="Mulet M."/>
            <person name="Rahimian H."/>
            <person name="Garcia-Valdes E."/>
            <person name="Lalucat J."/>
        </authorList>
    </citation>
    <scope>NUCLEOTIDE SEQUENCE [LARGE SCALE GENOMIC DNA]</scope>
    <source>
        <strain evidence="1 2">FBF102</strain>
    </source>
</reference>
<name>A0A1Y3NWG0_9PSED</name>
<dbReference type="SUPFAM" id="SSF141452">
    <property type="entry name" value="Hcp1-like"/>
    <property type="match status" value="1"/>
</dbReference>
<dbReference type="InterPro" id="IPR052947">
    <property type="entry name" value="T6SS_Hcp1_domain"/>
</dbReference>
<accession>A0A1Y3NWG0</accession>
<evidence type="ECO:0000313" key="1">
    <source>
        <dbReference type="EMBL" id="OUM70852.1"/>
    </source>
</evidence>
<dbReference type="NCBIfam" id="TIGR03344">
    <property type="entry name" value="VI_effect_Hcp1"/>
    <property type="match status" value="1"/>
</dbReference>
<protein>
    <submittedName>
        <fullName evidence="1">Type VI secretion protein</fullName>
    </submittedName>
</protein>
<dbReference type="OrthoDB" id="5674026at2"/>
<proteinExistence type="predicted"/>
<gene>
    <name evidence="1" type="ORF">AUC60_26480</name>
</gene>
<dbReference type="PANTHER" id="PTHR34319:SF6">
    <property type="entry name" value="MAJOR EXPORTED PROTEIN"/>
    <property type="match status" value="1"/>
</dbReference>
<dbReference type="PANTHER" id="PTHR34319">
    <property type="entry name" value="MAJOR EXPORTED PROTEIN"/>
    <property type="match status" value="1"/>
</dbReference>
<sequence length="168" mass="18668">MPHPAYMTIQGTQQGLITAGALGEQSMGNAWRQGHEDQILVQAINHAIMVPGGAREGHRKHKPLIITKAIDKSSPLIYAALSNGEPLTKCTLDFYRNAAVGGEELFYSVEIKEALIVGVEMIMPHCQELATAHFTQLERVHFAYQVIRWRHKIAGTVAYDEWLGESSF</sequence>
<dbReference type="InterPro" id="IPR008514">
    <property type="entry name" value="T6SS_Hcp"/>
</dbReference>
<dbReference type="AlphaFoldDB" id="A0A1Y3NWG0"/>
<evidence type="ECO:0000313" key="2">
    <source>
        <dbReference type="Proteomes" id="UP000195440"/>
    </source>
</evidence>
<dbReference type="RefSeq" id="WP_087274535.1">
    <property type="nucleotide sequence ID" value="NZ_JBJGBV010000036.1"/>
</dbReference>
<dbReference type="InterPro" id="IPR036624">
    <property type="entry name" value="Hcp1-lik_sf"/>
</dbReference>
<comment type="caution">
    <text evidence="1">The sequence shown here is derived from an EMBL/GenBank/DDBJ whole genome shotgun (WGS) entry which is preliminary data.</text>
</comment>
<dbReference type="Pfam" id="PF05638">
    <property type="entry name" value="T6SS_HCP"/>
    <property type="match status" value="1"/>
</dbReference>
<dbReference type="Proteomes" id="UP000195440">
    <property type="component" value="Unassembled WGS sequence"/>
</dbReference>
<dbReference type="EMBL" id="LOHF01000041">
    <property type="protein sequence ID" value="OUM70852.1"/>
    <property type="molecule type" value="Genomic_DNA"/>
</dbReference>
<organism evidence="1 2">
    <name type="scientific">Pseudomonas caspiana</name>
    <dbReference type="NCBI Taxonomy" id="1451454"/>
    <lineage>
        <taxon>Bacteria</taxon>
        <taxon>Pseudomonadati</taxon>
        <taxon>Pseudomonadota</taxon>
        <taxon>Gammaproteobacteria</taxon>
        <taxon>Pseudomonadales</taxon>
        <taxon>Pseudomonadaceae</taxon>
        <taxon>Pseudomonas</taxon>
    </lineage>
</organism>
<dbReference type="Gene3D" id="2.30.110.20">
    <property type="entry name" value="Hcp1-like"/>
    <property type="match status" value="1"/>
</dbReference>